<dbReference type="Proteomes" id="UP001244552">
    <property type="component" value="Unassembled WGS sequence"/>
</dbReference>
<dbReference type="RefSeq" id="WP_209987118.1">
    <property type="nucleotide sequence ID" value="NZ_JAGINO010000020.1"/>
</dbReference>
<protein>
    <submittedName>
        <fullName evidence="1">Uncharacterized protein</fullName>
    </submittedName>
</protein>
<dbReference type="EMBL" id="JAUSVU010000026">
    <property type="protein sequence ID" value="MDQ0536443.1"/>
    <property type="molecule type" value="Genomic_DNA"/>
</dbReference>
<accession>A0ABU0MSH8</accession>
<gene>
    <name evidence="1" type="ORF">QO018_005339</name>
</gene>
<evidence type="ECO:0000313" key="1">
    <source>
        <dbReference type="EMBL" id="MDQ0536443.1"/>
    </source>
</evidence>
<keyword evidence="2" id="KW-1185">Reference proteome</keyword>
<name>A0ABU0MSH8_9PROT</name>
<evidence type="ECO:0000313" key="2">
    <source>
        <dbReference type="Proteomes" id="UP001244552"/>
    </source>
</evidence>
<comment type="caution">
    <text evidence="1">The sequence shown here is derived from an EMBL/GenBank/DDBJ whole genome shotgun (WGS) entry which is preliminary data.</text>
</comment>
<proteinExistence type="predicted"/>
<reference evidence="1 2" key="1">
    <citation type="submission" date="2023-07" db="EMBL/GenBank/DDBJ databases">
        <title>Genomic Encyclopedia of Type Strains, Phase IV (KMG-IV): sequencing the most valuable type-strain genomes for metagenomic binning, comparative biology and taxonomic classification.</title>
        <authorList>
            <person name="Goeker M."/>
        </authorList>
    </citation>
    <scope>NUCLEOTIDE SEQUENCE [LARGE SCALE GENOMIC DNA]</scope>
    <source>
        <strain evidence="1 2">DSM 19922</strain>
    </source>
</reference>
<sequence>MIGNDGRPVSKDELRRHVAVYNGQPRGSKDFAMIPRALVTVLDGLKPGKTGYVKCLDGQVQLSRRKDNSVSAG</sequence>
<organism evidence="1 2">
    <name type="scientific">Azospirillum picis</name>
    <dbReference type="NCBI Taxonomy" id="488438"/>
    <lineage>
        <taxon>Bacteria</taxon>
        <taxon>Pseudomonadati</taxon>
        <taxon>Pseudomonadota</taxon>
        <taxon>Alphaproteobacteria</taxon>
        <taxon>Rhodospirillales</taxon>
        <taxon>Azospirillaceae</taxon>
        <taxon>Azospirillum</taxon>
    </lineage>
</organism>